<evidence type="ECO:0000313" key="2">
    <source>
        <dbReference type="Proteomes" id="UP001164746"/>
    </source>
</evidence>
<keyword evidence="2" id="KW-1185">Reference proteome</keyword>
<dbReference type="Proteomes" id="UP001164746">
    <property type="component" value="Chromosome 8"/>
</dbReference>
<dbReference type="Gene3D" id="3.30.70.270">
    <property type="match status" value="1"/>
</dbReference>
<reference evidence="1" key="1">
    <citation type="submission" date="2022-11" db="EMBL/GenBank/DDBJ databases">
        <title>Centuries of genome instability and evolution in soft-shell clam transmissible cancer (bioRxiv).</title>
        <authorList>
            <person name="Hart S.F.M."/>
            <person name="Yonemitsu M.A."/>
            <person name="Giersch R.M."/>
            <person name="Beal B.F."/>
            <person name="Arriagada G."/>
            <person name="Davis B.W."/>
            <person name="Ostrander E.A."/>
            <person name="Goff S.P."/>
            <person name="Metzger M.J."/>
        </authorList>
    </citation>
    <scope>NUCLEOTIDE SEQUENCE</scope>
    <source>
        <strain evidence="1">MELC-2E11</strain>
        <tissue evidence="1">Siphon/mantle</tissue>
    </source>
</reference>
<name>A0ABY7ERW1_MYAAR</name>
<dbReference type="InterPro" id="IPR043502">
    <property type="entry name" value="DNA/RNA_pol_sf"/>
</dbReference>
<accession>A0ABY7ERW1</accession>
<dbReference type="EMBL" id="CP111019">
    <property type="protein sequence ID" value="WAR11995.1"/>
    <property type="molecule type" value="Genomic_DNA"/>
</dbReference>
<dbReference type="SUPFAM" id="SSF56672">
    <property type="entry name" value="DNA/RNA polymerases"/>
    <property type="match status" value="1"/>
</dbReference>
<evidence type="ECO:0000313" key="1">
    <source>
        <dbReference type="EMBL" id="WAR11995.1"/>
    </source>
</evidence>
<gene>
    <name evidence="1" type="ORF">MAR_026175</name>
</gene>
<sequence length="100" mass="11214">MAFGPKVAPRTFTKLVAVVAADVRKQSLRLAVYHDDRLGLNANRQNIVQDQRTLLILLTNLGFIINKKNSQLVPTQKITYIESVLDLQKGISNSQNLKKV</sequence>
<proteinExistence type="predicted"/>
<dbReference type="InterPro" id="IPR043128">
    <property type="entry name" value="Rev_trsase/Diguanyl_cyclase"/>
</dbReference>
<evidence type="ECO:0008006" key="3">
    <source>
        <dbReference type="Google" id="ProtNLM"/>
    </source>
</evidence>
<organism evidence="1 2">
    <name type="scientific">Mya arenaria</name>
    <name type="common">Soft-shell clam</name>
    <dbReference type="NCBI Taxonomy" id="6604"/>
    <lineage>
        <taxon>Eukaryota</taxon>
        <taxon>Metazoa</taxon>
        <taxon>Spiralia</taxon>
        <taxon>Lophotrochozoa</taxon>
        <taxon>Mollusca</taxon>
        <taxon>Bivalvia</taxon>
        <taxon>Autobranchia</taxon>
        <taxon>Heteroconchia</taxon>
        <taxon>Euheterodonta</taxon>
        <taxon>Imparidentia</taxon>
        <taxon>Neoheterodontei</taxon>
        <taxon>Myida</taxon>
        <taxon>Myoidea</taxon>
        <taxon>Myidae</taxon>
        <taxon>Mya</taxon>
    </lineage>
</organism>
<protein>
    <recommendedName>
        <fullName evidence="3">Reverse transcriptase domain-containing protein</fullName>
    </recommendedName>
</protein>